<dbReference type="Proteomes" id="UP001165190">
    <property type="component" value="Unassembled WGS sequence"/>
</dbReference>
<feature type="compositionally biased region" description="Basic and acidic residues" evidence="7">
    <location>
        <begin position="125"/>
        <end position="154"/>
    </location>
</feature>
<evidence type="ECO:0000256" key="1">
    <source>
        <dbReference type="ARBA" id="ARBA00004123"/>
    </source>
</evidence>
<keyword evidence="2" id="KW-0507">mRNA processing</keyword>
<protein>
    <recommendedName>
        <fullName evidence="8">RRM domain-containing protein</fullName>
    </recommendedName>
</protein>
<dbReference type="GO" id="GO:0003723">
    <property type="term" value="F:RNA binding"/>
    <property type="evidence" value="ECO:0007669"/>
    <property type="project" value="UniProtKB-UniRule"/>
</dbReference>
<keyword evidence="10" id="KW-1185">Reference proteome</keyword>
<evidence type="ECO:0000256" key="3">
    <source>
        <dbReference type="ARBA" id="ARBA00022884"/>
    </source>
</evidence>
<dbReference type="PANTHER" id="PTHR48028">
    <property type="entry name" value="GLYCINE-RICH RNA-BINDING PROTEIN RZ1A"/>
    <property type="match status" value="1"/>
</dbReference>
<evidence type="ECO:0000256" key="4">
    <source>
        <dbReference type="ARBA" id="ARBA00023187"/>
    </source>
</evidence>
<evidence type="ECO:0000259" key="8">
    <source>
        <dbReference type="PROSITE" id="PS50102"/>
    </source>
</evidence>
<evidence type="ECO:0000313" key="10">
    <source>
        <dbReference type="Proteomes" id="UP001165190"/>
    </source>
</evidence>
<dbReference type="InterPro" id="IPR051106">
    <property type="entry name" value="RNA-bind/splicing_reg"/>
</dbReference>
<dbReference type="GO" id="GO:0008380">
    <property type="term" value="P:RNA splicing"/>
    <property type="evidence" value="ECO:0007669"/>
    <property type="project" value="UniProtKB-KW"/>
</dbReference>
<gene>
    <name evidence="9" type="ORF">HRI_001750800</name>
</gene>
<feature type="domain" description="RRM" evidence="8">
    <location>
        <begin position="12"/>
        <end position="89"/>
    </location>
</feature>
<evidence type="ECO:0000256" key="6">
    <source>
        <dbReference type="PROSITE-ProRule" id="PRU00176"/>
    </source>
</evidence>
<dbReference type="PANTHER" id="PTHR48028:SF4">
    <property type="entry name" value="SC35-LIKE SPLICING FACTOR"/>
    <property type="match status" value="1"/>
</dbReference>
<dbReference type="Pfam" id="PF00076">
    <property type="entry name" value="RRM_1"/>
    <property type="match status" value="1"/>
</dbReference>
<accession>A0A9W7HRU9</accession>
<evidence type="ECO:0000256" key="7">
    <source>
        <dbReference type="SAM" id="MobiDB-lite"/>
    </source>
</evidence>
<keyword evidence="4" id="KW-0508">mRNA splicing</keyword>
<keyword evidence="3 6" id="KW-0694">RNA-binding</keyword>
<sequence>MERGCDVRERGFTLYVENIPKATQWKGLWHAFARHGDVVDAYIAGKLSRGGRKFGFVRFRSKDDAVRAIERLNGFALYGFRLSVSMARFKTDPQARKWSTQGCIGTYERGVNRSKTFGKGASPSDPRKKESNTAKEKNPTIEEKSRSQDKRGEENPGTCYRGRSLEDEEMSCGRDEHRVWC</sequence>
<dbReference type="Gene3D" id="3.30.70.330">
    <property type="match status" value="1"/>
</dbReference>
<dbReference type="SUPFAM" id="SSF54928">
    <property type="entry name" value="RNA-binding domain, RBD"/>
    <property type="match status" value="1"/>
</dbReference>
<reference evidence="9" key="1">
    <citation type="submission" date="2023-05" db="EMBL/GenBank/DDBJ databases">
        <title>Genome and transcriptome analyses reveal genes involved in the formation of fine ridges on petal epidermal cells in Hibiscus trionum.</title>
        <authorList>
            <person name="Koshimizu S."/>
            <person name="Masuda S."/>
            <person name="Ishii T."/>
            <person name="Shirasu K."/>
            <person name="Hoshino A."/>
            <person name="Arita M."/>
        </authorList>
    </citation>
    <scope>NUCLEOTIDE SEQUENCE</scope>
    <source>
        <strain evidence="9">Hamamatsu line</strain>
    </source>
</reference>
<dbReference type="InterPro" id="IPR000504">
    <property type="entry name" value="RRM_dom"/>
</dbReference>
<proteinExistence type="predicted"/>
<feature type="compositionally biased region" description="Basic and acidic residues" evidence="7">
    <location>
        <begin position="171"/>
        <end position="181"/>
    </location>
</feature>
<dbReference type="PROSITE" id="PS50102">
    <property type="entry name" value="RRM"/>
    <property type="match status" value="1"/>
</dbReference>
<dbReference type="GO" id="GO:0005634">
    <property type="term" value="C:nucleus"/>
    <property type="evidence" value="ECO:0007669"/>
    <property type="project" value="UniProtKB-SubCell"/>
</dbReference>
<evidence type="ECO:0000256" key="2">
    <source>
        <dbReference type="ARBA" id="ARBA00022664"/>
    </source>
</evidence>
<dbReference type="InterPro" id="IPR035979">
    <property type="entry name" value="RBD_domain_sf"/>
</dbReference>
<dbReference type="EMBL" id="BSYR01000017">
    <property type="protein sequence ID" value="GMI80815.1"/>
    <property type="molecule type" value="Genomic_DNA"/>
</dbReference>
<keyword evidence="5" id="KW-0539">Nucleus</keyword>
<comment type="caution">
    <text evidence="9">The sequence shown here is derived from an EMBL/GenBank/DDBJ whole genome shotgun (WGS) entry which is preliminary data.</text>
</comment>
<comment type="subcellular location">
    <subcellularLocation>
        <location evidence="1">Nucleus</location>
    </subcellularLocation>
</comment>
<dbReference type="AlphaFoldDB" id="A0A9W7HRU9"/>
<dbReference type="GO" id="GO:0006397">
    <property type="term" value="P:mRNA processing"/>
    <property type="evidence" value="ECO:0007669"/>
    <property type="project" value="UniProtKB-KW"/>
</dbReference>
<dbReference type="SMART" id="SM00360">
    <property type="entry name" value="RRM"/>
    <property type="match status" value="1"/>
</dbReference>
<dbReference type="InterPro" id="IPR012677">
    <property type="entry name" value="Nucleotide-bd_a/b_plait_sf"/>
</dbReference>
<feature type="region of interest" description="Disordered" evidence="7">
    <location>
        <begin position="114"/>
        <end position="181"/>
    </location>
</feature>
<dbReference type="CDD" id="cd00590">
    <property type="entry name" value="RRM_SF"/>
    <property type="match status" value="1"/>
</dbReference>
<organism evidence="9 10">
    <name type="scientific">Hibiscus trionum</name>
    <name type="common">Flower of an hour</name>
    <dbReference type="NCBI Taxonomy" id="183268"/>
    <lineage>
        <taxon>Eukaryota</taxon>
        <taxon>Viridiplantae</taxon>
        <taxon>Streptophyta</taxon>
        <taxon>Embryophyta</taxon>
        <taxon>Tracheophyta</taxon>
        <taxon>Spermatophyta</taxon>
        <taxon>Magnoliopsida</taxon>
        <taxon>eudicotyledons</taxon>
        <taxon>Gunneridae</taxon>
        <taxon>Pentapetalae</taxon>
        <taxon>rosids</taxon>
        <taxon>malvids</taxon>
        <taxon>Malvales</taxon>
        <taxon>Malvaceae</taxon>
        <taxon>Malvoideae</taxon>
        <taxon>Hibiscus</taxon>
    </lineage>
</organism>
<evidence type="ECO:0000256" key="5">
    <source>
        <dbReference type="ARBA" id="ARBA00023242"/>
    </source>
</evidence>
<evidence type="ECO:0000313" key="9">
    <source>
        <dbReference type="EMBL" id="GMI80815.1"/>
    </source>
</evidence>
<name>A0A9W7HRU9_HIBTR</name>